<dbReference type="InterPro" id="IPR009078">
    <property type="entry name" value="Ferritin-like_SF"/>
</dbReference>
<dbReference type="Gene3D" id="1.20.1260.10">
    <property type="match status" value="1"/>
</dbReference>
<accession>A0A316HG73</accession>
<name>A0A316HG73_9SPHI</name>
<dbReference type="InterPro" id="IPR010287">
    <property type="entry name" value="DUF892_YciF-like"/>
</dbReference>
<dbReference type="EMBL" id="QGHA01000005">
    <property type="protein sequence ID" value="PWK77235.1"/>
    <property type="molecule type" value="Genomic_DNA"/>
</dbReference>
<dbReference type="Proteomes" id="UP000245678">
    <property type="component" value="Unassembled WGS sequence"/>
</dbReference>
<evidence type="ECO:0000313" key="1">
    <source>
        <dbReference type="EMBL" id="PWK77235.1"/>
    </source>
</evidence>
<dbReference type="AlphaFoldDB" id="A0A316HG73"/>
<dbReference type="InterPro" id="IPR012347">
    <property type="entry name" value="Ferritin-like"/>
</dbReference>
<keyword evidence="2" id="KW-1185">Reference proteome</keyword>
<evidence type="ECO:0000313" key="2">
    <source>
        <dbReference type="Proteomes" id="UP000245678"/>
    </source>
</evidence>
<dbReference type="PANTHER" id="PTHR30565">
    <property type="entry name" value="PROTEIN YCIF"/>
    <property type="match status" value="1"/>
</dbReference>
<protein>
    <submittedName>
        <fullName evidence="1">Ferritin-like metal-binding protein YciE</fullName>
    </submittedName>
</protein>
<sequence length="147" mass="16997">MIYAAKSHLVSKLPEILDEVHYHDLRKGILETVEDVLKQMVRVEMIFELLGEKMTAERCPGMIGMIEEAFQAIKRHKGRDHGLRDLAIANYMQQIESVEVASFQILEMAAVKIRNKQIRKLLKENYDEARADRTLMLLIATKYIVAK</sequence>
<dbReference type="PANTHER" id="PTHR30565:SF9">
    <property type="entry name" value="PROTEIN YCIF"/>
    <property type="match status" value="1"/>
</dbReference>
<gene>
    <name evidence="1" type="ORF">LX99_03046</name>
</gene>
<dbReference type="SUPFAM" id="SSF47240">
    <property type="entry name" value="Ferritin-like"/>
    <property type="match status" value="1"/>
</dbReference>
<comment type="caution">
    <text evidence="1">The sequence shown here is derived from an EMBL/GenBank/DDBJ whole genome shotgun (WGS) entry which is preliminary data.</text>
</comment>
<proteinExistence type="predicted"/>
<organism evidence="1 2">
    <name type="scientific">Mucilaginibacter oryzae</name>
    <dbReference type="NCBI Taxonomy" id="468058"/>
    <lineage>
        <taxon>Bacteria</taxon>
        <taxon>Pseudomonadati</taxon>
        <taxon>Bacteroidota</taxon>
        <taxon>Sphingobacteriia</taxon>
        <taxon>Sphingobacteriales</taxon>
        <taxon>Sphingobacteriaceae</taxon>
        <taxon>Mucilaginibacter</taxon>
    </lineage>
</organism>
<dbReference type="Pfam" id="PF05974">
    <property type="entry name" value="DUF892"/>
    <property type="match status" value="1"/>
</dbReference>
<dbReference type="RefSeq" id="WP_245927931.1">
    <property type="nucleotide sequence ID" value="NZ_QGHA01000005.1"/>
</dbReference>
<dbReference type="InterPro" id="IPR047114">
    <property type="entry name" value="YciF"/>
</dbReference>
<reference evidence="1 2" key="1">
    <citation type="submission" date="2018-05" db="EMBL/GenBank/DDBJ databases">
        <title>Genomic Encyclopedia of Archaeal and Bacterial Type Strains, Phase II (KMG-II): from individual species to whole genera.</title>
        <authorList>
            <person name="Goeker M."/>
        </authorList>
    </citation>
    <scope>NUCLEOTIDE SEQUENCE [LARGE SCALE GENOMIC DNA]</scope>
    <source>
        <strain evidence="1 2">DSM 19975</strain>
    </source>
</reference>